<organism evidence="2 3">
    <name type="scientific">Nocardia tenerifensis</name>
    <dbReference type="NCBI Taxonomy" id="228006"/>
    <lineage>
        <taxon>Bacteria</taxon>
        <taxon>Bacillati</taxon>
        <taxon>Actinomycetota</taxon>
        <taxon>Actinomycetes</taxon>
        <taxon>Mycobacteriales</taxon>
        <taxon>Nocardiaceae</taxon>
        <taxon>Nocardia</taxon>
    </lineage>
</organism>
<keyword evidence="3" id="KW-1185">Reference proteome</keyword>
<feature type="region of interest" description="Disordered" evidence="1">
    <location>
        <begin position="1"/>
        <end position="23"/>
    </location>
</feature>
<accession>A0A318KZ04</accession>
<dbReference type="EMBL" id="QJKF01000001">
    <property type="protein sequence ID" value="PXX71084.1"/>
    <property type="molecule type" value="Genomic_DNA"/>
</dbReference>
<evidence type="ECO:0000313" key="2">
    <source>
        <dbReference type="EMBL" id="PXX71084.1"/>
    </source>
</evidence>
<dbReference type="AlphaFoldDB" id="A0A318KZ04"/>
<reference evidence="2 3" key="1">
    <citation type="submission" date="2018-05" db="EMBL/GenBank/DDBJ databases">
        <title>Genomic Encyclopedia of Type Strains, Phase IV (KMG-IV): sequencing the most valuable type-strain genomes for metagenomic binning, comparative biology and taxonomic classification.</title>
        <authorList>
            <person name="Goeker M."/>
        </authorList>
    </citation>
    <scope>NUCLEOTIDE SEQUENCE [LARGE SCALE GENOMIC DNA]</scope>
    <source>
        <strain evidence="2 3">DSM 44704</strain>
    </source>
</reference>
<feature type="compositionally biased region" description="Basic and acidic residues" evidence="1">
    <location>
        <begin position="14"/>
        <end position="23"/>
    </location>
</feature>
<comment type="caution">
    <text evidence="2">The sequence shown here is derived from an EMBL/GenBank/DDBJ whole genome shotgun (WGS) entry which is preliminary data.</text>
</comment>
<evidence type="ECO:0000256" key="1">
    <source>
        <dbReference type="SAM" id="MobiDB-lite"/>
    </source>
</evidence>
<gene>
    <name evidence="2" type="ORF">DFR70_101505</name>
</gene>
<sequence length="120" mass="12977">MTIDVTDWSMISDRSPESAHRTADSGAEAWRLSWLPDRRLTHAQALAGMRFDELAGDPLAVDNPAAQALMDGYAGELGLTTAQAILLLAERMVARLMPPDEDGTPCASRGHVIEPPYVFG</sequence>
<protein>
    <submittedName>
        <fullName evidence="2">Uncharacterized protein</fullName>
    </submittedName>
</protein>
<evidence type="ECO:0000313" key="3">
    <source>
        <dbReference type="Proteomes" id="UP000247569"/>
    </source>
</evidence>
<proteinExistence type="predicted"/>
<dbReference type="RefSeq" id="WP_063713362.1">
    <property type="nucleotide sequence ID" value="NZ_QJKF01000001.1"/>
</dbReference>
<name>A0A318KZ04_9NOCA</name>
<dbReference type="Proteomes" id="UP000247569">
    <property type="component" value="Unassembled WGS sequence"/>
</dbReference>